<dbReference type="Gene3D" id="1.10.510.10">
    <property type="entry name" value="Transferase(Phosphotransferase) domain 1"/>
    <property type="match status" value="1"/>
</dbReference>
<dbReference type="AlphaFoldDB" id="A0A0G4HJM9"/>
<dbReference type="SUPFAM" id="SSF56112">
    <property type="entry name" value="Protein kinase-like (PK-like)"/>
    <property type="match status" value="1"/>
</dbReference>
<dbReference type="PANTHER" id="PTHR44329">
    <property type="entry name" value="SERINE/THREONINE-PROTEIN KINASE TNNI3K-RELATED"/>
    <property type="match status" value="1"/>
</dbReference>
<evidence type="ECO:0008006" key="6">
    <source>
        <dbReference type="Google" id="ProtNLM"/>
    </source>
</evidence>
<dbReference type="InterPro" id="IPR011009">
    <property type="entry name" value="Kinase-like_dom_sf"/>
</dbReference>
<dbReference type="SMART" id="SM00213">
    <property type="entry name" value="UBQ"/>
    <property type="match status" value="1"/>
</dbReference>
<feature type="binding site" evidence="1">
    <location>
        <position position="92"/>
    </location>
    <ligand>
        <name>ATP</name>
        <dbReference type="ChEBI" id="CHEBI:30616"/>
    </ligand>
</feature>
<dbReference type="Pfam" id="PF00069">
    <property type="entry name" value="Pkinase"/>
    <property type="match status" value="1"/>
</dbReference>
<dbReference type="GO" id="GO:0004674">
    <property type="term" value="F:protein serine/threonine kinase activity"/>
    <property type="evidence" value="ECO:0007669"/>
    <property type="project" value="TreeGrafter"/>
</dbReference>
<dbReference type="PROSITE" id="PS00107">
    <property type="entry name" value="PROTEIN_KINASE_ATP"/>
    <property type="match status" value="1"/>
</dbReference>
<keyword evidence="1" id="KW-0547">Nucleotide-binding</keyword>
<sequence length="610" mass="67255">MKRGAPTASSGGKNPAGKFKRVAREFQSRETAEKGKDEASALLSSLLSDAQSLGTQLPRDLYFFQDAAHFVGGGTFASVYRAEWKGEDVAVKVLRAPAHILPSIKKTLQDLTATAPSHPNLLALKGVFDARSDAPEPSILLVEELCETSLASVSCDDQGSPLSLHPRWALALSAVVSSALACLHKNGMTHGGLKPQNVLFKRAPPDFTKPPDSFALAVQTMQHLVRLSDCALSRVYSMIAQDPSRGGLETVGTVRYLPLELLGSGCWESPLEGKERGKEDVYALGILIWEAMEGRRAWEGLGVLEMMQRVAREGERLFCSSLQKSYRYPALSDSPDPSLLKAWDLTWVLPAMWQRDAARRPTAETCVRVLFNVASGSVPEITLRVKIPAWSDEKCRLVKGGDLKVTVPQSARVSDVCERIEKQKGPHRWVQTLRRLFPSGETGEMLTDCIPLFTYGIGDGDALQLSTSGCYQIFAKTFAGNSITLDCHPTDSIEKIKIKIQEKEDVAVERQRLIFAGKQLEDGRTLYDYNIQRESTIHVIGRLAGGMYHETSGMADERGLQEGAGEEDGAEKGEEEEEEGSQDFWEEEEECWQRMADALLGRDGEGDWMF</sequence>
<dbReference type="Pfam" id="PF00240">
    <property type="entry name" value="ubiquitin"/>
    <property type="match status" value="1"/>
</dbReference>
<dbReference type="SUPFAM" id="SSF54236">
    <property type="entry name" value="Ubiquitin-like"/>
    <property type="match status" value="1"/>
</dbReference>
<reference evidence="5" key="1">
    <citation type="submission" date="2014-11" db="EMBL/GenBank/DDBJ databases">
        <authorList>
            <person name="Otto D Thomas"/>
            <person name="Naeem Raeece"/>
        </authorList>
    </citation>
    <scope>NUCLEOTIDE SEQUENCE</scope>
</reference>
<dbReference type="InterPro" id="IPR000719">
    <property type="entry name" value="Prot_kinase_dom"/>
</dbReference>
<keyword evidence="1" id="KW-0067">ATP-binding</keyword>
<evidence type="ECO:0000256" key="2">
    <source>
        <dbReference type="SAM" id="MobiDB-lite"/>
    </source>
</evidence>
<proteinExistence type="predicted"/>
<dbReference type="Gene3D" id="3.30.200.20">
    <property type="entry name" value="Phosphorylase Kinase, domain 1"/>
    <property type="match status" value="1"/>
</dbReference>
<evidence type="ECO:0000259" key="4">
    <source>
        <dbReference type="PROSITE" id="PS50053"/>
    </source>
</evidence>
<dbReference type="EMBL" id="CDMZ01002884">
    <property type="protein sequence ID" value="CEM44263.1"/>
    <property type="molecule type" value="Genomic_DNA"/>
</dbReference>
<feature type="domain" description="Ubiquitin-like" evidence="4">
    <location>
        <begin position="471"/>
        <end position="546"/>
    </location>
</feature>
<dbReference type="PROSITE" id="PS00299">
    <property type="entry name" value="UBIQUITIN_1"/>
    <property type="match status" value="1"/>
</dbReference>
<dbReference type="Gene3D" id="3.10.20.90">
    <property type="entry name" value="Phosphatidylinositol 3-kinase Catalytic Subunit, Chain A, domain 1"/>
    <property type="match status" value="1"/>
</dbReference>
<evidence type="ECO:0000256" key="1">
    <source>
        <dbReference type="PROSITE-ProRule" id="PRU10141"/>
    </source>
</evidence>
<feature type="region of interest" description="Disordered" evidence="2">
    <location>
        <begin position="1"/>
        <end position="20"/>
    </location>
</feature>
<organism evidence="5">
    <name type="scientific">Chromera velia CCMP2878</name>
    <dbReference type="NCBI Taxonomy" id="1169474"/>
    <lineage>
        <taxon>Eukaryota</taxon>
        <taxon>Sar</taxon>
        <taxon>Alveolata</taxon>
        <taxon>Colpodellida</taxon>
        <taxon>Chromeraceae</taxon>
        <taxon>Chromera</taxon>
    </lineage>
</organism>
<name>A0A0G4HJM9_9ALVE</name>
<dbReference type="InterPro" id="IPR029071">
    <property type="entry name" value="Ubiquitin-like_domsf"/>
</dbReference>
<dbReference type="FunFam" id="3.10.20.90:FF:000160">
    <property type="entry name" value="Polyubiquitin-C"/>
    <property type="match status" value="1"/>
</dbReference>
<dbReference type="PANTHER" id="PTHR44329:SF214">
    <property type="entry name" value="PROTEIN KINASE DOMAIN-CONTAINING PROTEIN"/>
    <property type="match status" value="1"/>
</dbReference>
<dbReference type="InterPro" id="IPR000626">
    <property type="entry name" value="Ubiquitin-like_dom"/>
</dbReference>
<evidence type="ECO:0000259" key="3">
    <source>
        <dbReference type="PROSITE" id="PS50011"/>
    </source>
</evidence>
<feature type="region of interest" description="Disordered" evidence="2">
    <location>
        <begin position="554"/>
        <end position="588"/>
    </location>
</feature>
<dbReference type="PROSITE" id="PS50053">
    <property type="entry name" value="UBIQUITIN_2"/>
    <property type="match status" value="1"/>
</dbReference>
<dbReference type="GO" id="GO:0005524">
    <property type="term" value="F:ATP binding"/>
    <property type="evidence" value="ECO:0007669"/>
    <property type="project" value="UniProtKB-UniRule"/>
</dbReference>
<protein>
    <recommendedName>
        <fullName evidence="6">Protein kinase domain-containing protein</fullName>
    </recommendedName>
</protein>
<dbReference type="VEuPathDB" id="CryptoDB:Cvel_28207"/>
<dbReference type="InterPro" id="IPR051681">
    <property type="entry name" value="Ser/Thr_Kinases-Pseudokinases"/>
</dbReference>
<feature type="domain" description="Protein kinase" evidence="3">
    <location>
        <begin position="65"/>
        <end position="372"/>
    </location>
</feature>
<dbReference type="PhylomeDB" id="A0A0G4HJM9"/>
<gene>
    <name evidence="5" type="ORF">Cvel_28207</name>
</gene>
<dbReference type="InterPro" id="IPR019956">
    <property type="entry name" value="Ubiquitin_dom"/>
</dbReference>
<dbReference type="PROSITE" id="PS50011">
    <property type="entry name" value="PROTEIN_KINASE_DOM"/>
    <property type="match status" value="1"/>
</dbReference>
<accession>A0A0G4HJM9</accession>
<dbReference type="InterPro" id="IPR017441">
    <property type="entry name" value="Protein_kinase_ATP_BS"/>
</dbReference>
<dbReference type="InterPro" id="IPR019954">
    <property type="entry name" value="Ubiquitin_CS"/>
</dbReference>
<feature type="compositionally biased region" description="Acidic residues" evidence="2">
    <location>
        <begin position="564"/>
        <end position="588"/>
    </location>
</feature>
<dbReference type="PRINTS" id="PR00348">
    <property type="entry name" value="UBIQUITIN"/>
</dbReference>
<evidence type="ECO:0000313" key="5">
    <source>
        <dbReference type="EMBL" id="CEM44263.1"/>
    </source>
</evidence>